<reference evidence="2 3" key="2">
    <citation type="submission" date="2020-03" db="EMBL/GenBank/DDBJ databases">
        <authorList>
            <person name="Ichikawa N."/>
            <person name="Kimura A."/>
            <person name="Kitahashi Y."/>
            <person name="Uohara A."/>
        </authorList>
    </citation>
    <scope>NUCLEOTIDE SEQUENCE [LARGE SCALE GENOMIC DNA]</scope>
    <source>
        <strain evidence="2 3">NBRC 107702</strain>
    </source>
</reference>
<keyword evidence="1" id="KW-0472">Membrane</keyword>
<dbReference type="KEGG" id="pfla:Pflav_039410"/>
<feature type="transmembrane region" description="Helical" evidence="1">
    <location>
        <begin position="29"/>
        <end position="50"/>
    </location>
</feature>
<keyword evidence="3" id="KW-1185">Reference proteome</keyword>
<evidence type="ECO:0000313" key="3">
    <source>
        <dbReference type="Proteomes" id="UP000502508"/>
    </source>
</evidence>
<reference evidence="2 3" key="1">
    <citation type="submission" date="2020-03" db="EMBL/GenBank/DDBJ databases">
        <title>Whole genome shotgun sequence of Phytohabitans flavus NBRC 107702.</title>
        <authorList>
            <person name="Komaki H."/>
            <person name="Tamura T."/>
        </authorList>
    </citation>
    <scope>NUCLEOTIDE SEQUENCE [LARGE SCALE GENOMIC DNA]</scope>
    <source>
        <strain evidence="2 3">NBRC 107702</strain>
    </source>
</reference>
<accession>A0A6F8XUW4</accession>
<organism evidence="2 3">
    <name type="scientific">Phytohabitans flavus</name>
    <dbReference type="NCBI Taxonomy" id="1076124"/>
    <lineage>
        <taxon>Bacteria</taxon>
        <taxon>Bacillati</taxon>
        <taxon>Actinomycetota</taxon>
        <taxon>Actinomycetes</taxon>
        <taxon>Micromonosporales</taxon>
        <taxon>Micromonosporaceae</taxon>
    </lineage>
</organism>
<evidence type="ECO:0000256" key="1">
    <source>
        <dbReference type="SAM" id="Phobius"/>
    </source>
</evidence>
<keyword evidence="1" id="KW-1133">Transmembrane helix</keyword>
<proteinExistence type="predicted"/>
<evidence type="ECO:0000313" key="2">
    <source>
        <dbReference type="EMBL" id="BCB77531.1"/>
    </source>
</evidence>
<dbReference type="EMBL" id="AP022870">
    <property type="protein sequence ID" value="BCB77531.1"/>
    <property type="molecule type" value="Genomic_DNA"/>
</dbReference>
<keyword evidence="1" id="KW-0812">Transmembrane</keyword>
<dbReference type="Proteomes" id="UP000502508">
    <property type="component" value="Chromosome"/>
</dbReference>
<gene>
    <name evidence="2" type="ORF">Pflav_039410</name>
</gene>
<dbReference type="AlphaFoldDB" id="A0A6F8XUW4"/>
<sequence>MTRWGKEGPVATTVEARTKVRQARVTLPTAWLVLLGLANALCLVAVWRFFVRSERGQLLDTVALEGNAIGQDRVDGLANTVLNAVSLASLAVATIVVAVIALARGGYCSRWWSPRSWLPPTWSPRCSSRGSTDPTSA</sequence>
<name>A0A6F8XUW4_9ACTN</name>
<protein>
    <submittedName>
        <fullName evidence="2">Uncharacterized protein</fullName>
    </submittedName>
</protein>
<feature type="transmembrane region" description="Helical" evidence="1">
    <location>
        <begin position="81"/>
        <end position="103"/>
    </location>
</feature>